<reference evidence="4" key="1">
    <citation type="journal article" date="2019" name="Int. J. Syst. Evol. Microbiol.">
        <title>The Global Catalogue of Microorganisms (GCM) 10K type strain sequencing project: providing services to taxonomists for standard genome sequencing and annotation.</title>
        <authorList>
            <consortium name="The Broad Institute Genomics Platform"/>
            <consortium name="The Broad Institute Genome Sequencing Center for Infectious Disease"/>
            <person name="Wu L."/>
            <person name="Ma J."/>
        </authorList>
    </citation>
    <scope>NUCLEOTIDE SEQUENCE [LARGE SCALE GENOMIC DNA]</scope>
    <source>
        <strain evidence="4">CCUG 61697</strain>
    </source>
</reference>
<accession>A0ABW3JBS5</accession>
<evidence type="ECO:0000313" key="3">
    <source>
        <dbReference type="EMBL" id="MFD0987908.1"/>
    </source>
</evidence>
<dbReference type="Gene3D" id="2.30.30.40">
    <property type="entry name" value="SH3 Domains"/>
    <property type="match status" value="1"/>
</dbReference>
<dbReference type="Pfam" id="PF08239">
    <property type="entry name" value="SH3_3"/>
    <property type="match status" value="1"/>
</dbReference>
<dbReference type="EMBL" id="JBHTJO010000001">
    <property type="protein sequence ID" value="MFD0987908.1"/>
    <property type="molecule type" value="Genomic_DNA"/>
</dbReference>
<protein>
    <submittedName>
        <fullName evidence="3">SH3 domain-containing protein</fullName>
    </submittedName>
</protein>
<dbReference type="PROSITE" id="PS51781">
    <property type="entry name" value="SH3B"/>
    <property type="match status" value="1"/>
</dbReference>
<comment type="caution">
    <text evidence="3">The sequence shown here is derived from an EMBL/GenBank/DDBJ whole genome shotgun (WGS) entry which is preliminary data.</text>
</comment>
<dbReference type="InterPro" id="IPR003646">
    <property type="entry name" value="SH3-like_bac-type"/>
</dbReference>
<evidence type="ECO:0000313" key="4">
    <source>
        <dbReference type="Proteomes" id="UP001597102"/>
    </source>
</evidence>
<sequence length="160" mass="16799">MRYTAVTGIAVLVAMAFAVFGLNLAGQTFAGPSDTGGGESVGAATEDPDISEPTSALLGRSEKVVNPAAHGDDAQKLSQARKDWVEVVDAVNMRAGPSSSNRVIEVQLAGSQLQMGDRDGGWIQVIEPDSGAQGWVFEKYVKRINPASLRANPGTTTRIQ</sequence>
<evidence type="ECO:0000256" key="1">
    <source>
        <dbReference type="SAM" id="MobiDB-lite"/>
    </source>
</evidence>
<organism evidence="3 4">
    <name type="scientific">Methyloligella solikamskensis</name>
    <dbReference type="NCBI Taxonomy" id="1177756"/>
    <lineage>
        <taxon>Bacteria</taxon>
        <taxon>Pseudomonadati</taxon>
        <taxon>Pseudomonadota</taxon>
        <taxon>Alphaproteobacteria</taxon>
        <taxon>Hyphomicrobiales</taxon>
        <taxon>Hyphomicrobiaceae</taxon>
        <taxon>Methyloligella</taxon>
    </lineage>
</organism>
<gene>
    <name evidence="3" type="ORF">ACFQ2F_12450</name>
</gene>
<dbReference type="SMART" id="SM00287">
    <property type="entry name" value="SH3b"/>
    <property type="match status" value="1"/>
</dbReference>
<name>A0ABW3JBS5_9HYPH</name>
<evidence type="ECO:0000259" key="2">
    <source>
        <dbReference type="PROSITE" id="PS51781"/>
    </source>
</evidence>
<feature type="region of interest" description="Disordered" evidence="1">
    <location>
        <begin position="34"/>
        <end position="62"/>
    </location>
</feature>
<proteinExistence type="predicted"/>
<dbReference type="RefSeq" id="WP_379090326.1">
    <property type="nucleotide sequence ID" value="NZ_JBHTJO010000001.1"/>
</dbReference>
<feature type="domain" description="SH3b" evidence="2">
    <location>
        <begin position="82"/>
        <end position="145"/>
    </location>
</feature>
<keyword evidence="4" id="KW-1185">Reference proteome</keyword>
<dbReference type="Proteomes" id="UP001597102">
    <property type="component" value="Unassembled WGS sequence"/>
</dbReference>